<dbReference type="Proteomes" id="UP000295701">
    <property type="component" value="Unassembled WGS sequence"/>
</dbReference>
<comment type="caution">
    <text evidence="3">The sequence shown here is derived from an EMBL/GenBank/DDBJ whole genome shotgun (WGS) entry which is preliminary data.</text>
</comment>
<evidence type="ECO:0000256" key="1">
    <source>
        <dbReference type="SAM" id="MobiDB-lite"/>
    </source>
</evidence>
<name>A0A4R5ZT70_9RHOB</name>
<evidence type="ECO:0000313" key="4">
    <source>
        <dbReference type="Proteomes" id="UP000295701"/>
    </source>
</evidence>
<feature type="domain" description="Ribbon-helix-helix protein CopG" evidence="2">
    <location>
        <begin position="5"/>
        <end position="40"/>
    </location>
</feature>
<dbReference type="InterPro" id="IPR002145">
    <property type="entry name" value="CopG"/>
</dbReference>
<dbReference type="GO" id="GO:0006355">
    <property type="term" value="P:regulation of DNA-templated transcription"/>
    <property type="evidence" value="ECO:0007669"/>
    <property type="project" value="InterPro"/>
</dbReference>
<dbReference type="Pfam" id="PF01402">
    <property type="entry name" value="RHH_1"/>
    <property type="match status" value="1"/>
</dbReference>
<dbReference type="OrthoDB" id="598413at2"/>
<feature type="region of interest" description="Disordered" evidence="1">
    <location>
        <begin position="59"/>
        <end position="81"/>
    </location>
</feature>
<dbReference type="InterPro" id="IPR010985">
    <property type="entry name" value="Ribbon_hlx_hlx"/>
</dbReference>
<protein>
    <submittedName>
        <fullName evidence="3">Ribbon-helix-helix protein, CopG family</fullName>
    </submittedName>
</protein>
<gene>
    <name evidence="3" type="ORF">E2L08_16450</name>
</gene>
<evidence type="ECO:0000259" key="2">
    <source>
        <dbReference type="Pfam" id="PF01402"/>
    </source>
</evidence>
<dbReference type="SUPFAM" id="SSF47598">
    <property type="entry name" value="Ribbon-helix-helix"/>
    <property type="match status" value="1"/>
</dbReference>
<proteinExistence type="predicted"/>
<dbReference type="EMBL" id="SNAA01000032">
    <property type="protein sequence ID" value="TDL74161.1"/>
    <property type="molecule type" value="Genomic_DNA"/>
</dbReference>
<feature type="compositionally biased region" description="Basic and acidic residues" evidence="1">
    <location>
        <begin position="59"/>
        <end position="72"/>
    </location>
</feature>
<keyword evidence="4" id="KW-1185">Reference proteome</keyword>
<reference evidence="3 4" key="1">
    <citation type="submission" date="2019-03" db="EMBL/GenBank/DDBJ databases">
        <title>Primorskyibacter sp. SS33 isolated from sediments.</title>
        <authorList>
            <person name="Xunke S."/>
        </authorList>
    </citation>
    <scope>NUCLEOTIDE SEQUENCE [LARGE SCALE GENOMIC DNA]</scope>
    <source>
        <strain evidence="3 4">SS33</strain>
    </source>
</reference>
<organism evidence="3 4">
    <name type="scientific">Palleronia sediminis</name>
    <dbReference type="NCBI Taxonomy" id="2547833"/>
    <lineage>
        <taxon>Bacteria</taxon>
        <taxon>Pseudomonadati</taxon>
        <taxon>Pseudomonadota</taxon>
        <taxon>Alphaproteobacteria</taxon>
        <taxon>Rhodobacterales</taxon>
        <taxon>Roseobacteraceae</taxon>
        <taxon>Palleronia</taxon>
    </lineage>
</organism>
<evidence type="ECO:0000313" key="3">
    <source>
        <dbReference type="EMBL" id="TDL74161.1"/>
    </source>
</evidence>
<dbReference type="RefSeq" id="WP_133398179.1">
    <property type="nucleotide sequence ID" value="NZ_SNAA01000032.1"/>
</dbReference>
<dbReference type="CDD" id="cd21631">
    <property type="entry name" value="RHH_CopG_NikR-like"/>
    <property type="match status" value="1"/>
</dbReference>
<accession>A0A4R5ZT70</accession>
<sequence length="81" mass="9165">MSVMTIRLPDAQHERLRQLARTRGVSINKVIEELATRALTEFDLETRFRTRAARGDPEEGLRLLDRLDREDTGTEAGGSQA</sequence>
<dbReference type="AlphaFoldDB" id="A0A4R5ZT70"/>